<dbReference type="Pfam" id="PF13181">
    <property type="entry name" value="TPR_8"/>
    <property type="match status" value="2"/>
</dbReference>
<dbReference type="GO" id="GO:0005938">
    <property type="term" value="C:cell cortex"/>
    <property type="evidence" value="ECO:0007669"/>
    <property type="project" value="TreeGrafter"/>
</dbReference>
<sequence>MSDSRPKELLRVEQLINEVKFEEALKIIENFEIKEPLTSEDQLSMLLLKGRIYGYNNQFEDAVTIGEQAYLMSQKLELVSESIEALFLKSRIMFVGRIDKALGFILEAEKKINSLADKSSSDILRQQVMFLALKSWGYWVKGEIELALKTAKQTLSQQENIDNKIDIANNYLLMGEIYSYLRELDTALDYATKSLDIAEELEFQPVIGTSSMLISRLYVSKSNYNQALDFCKKSLLIKEISSWDKVRNLNLLGEIYYFKSEFDRSLQYYNQAIALAEEENIYEQLALNLYHVGYIYRLQGEYDRAIETSESGLTLAEKIGYQYVAGGSLESLILICLDKGSIEQAKQYLTRLEKLSEQAQQKVITDWYSLSKAMILKMDGRTRNRAEAEVMLRKIIDDTALHSEYRQFALINLCDLYLEDLYLSKNLEILEDINPLLTETSMIAEQHHSYLWVAMTKFLQAKLALIQMKMDEAKHLLTEAQNIAESHSLDLLAIKISSEHDALLTQVDDWENLRKKGAPIGERLGLVSLEETIDVMLRKRGIQPPELTDEVPVLLLIIAEGGIPAFSYPFSEEWSIDDGFISNFLTAFNTFSEEVFSKGLDRAKFGEYTLVMDSFGSFSVCYLFKGQSYLAKQNLLQFAHRVQNTTSIWQNVNNFHKTHQPIVLSENPPLESLITEIFIKESPEISTLL</sequence>
<reference evidence="4" key="1">
    <citation type="journal article" date="2015" name="Nature">
        <title>Complex archaea that bridge the gap between prokaryotes and eukaryotes.</title>
        <authorList>
            <person name="Spang A."/>
            <person name="Saw J.H."/>
            <person name="Jorgensen S.L."/>
            <person name="Zaremba-Niedzwiedzka K."/>
            <person name="Martijn J."/>
            <person name="Lind A.E."/>
            <person name="van Eijk R."/>
            <person name="Schleper C."/>
            <person name="Guy L."/>
            <person name="Ettema T.J."/>
        </authorList>
    </citation>
    <scope>NUCLEOTIDE SEQUENCE</scope>
</reference>
<gene>
    <name evidence="4" type="ORF">LCGC14_0563750</name>
</gene>
<evidence type="ECO:0000256" key="3">
    <source>
        <dbReference type="ARBA" id="ARBA00022737"/>
    </source>
</evidence>
<dbReference type="AlphaFoldDB" id="A0A0F9RRK1"/>
<accession>A0A0F9RRK1</accession>
<dbReference type="PANTHER" id="PTHR45954">
    <property type="entry name" value="LD33695P"/>
    <property type="match status" value="1"/>
</dbReference>
<protein>
    <submittedName>
        <fullName evidence="4">Uncharacterized protein</fullName>
    </submittedName>
</protein>
<evidence type="ECO:0000256" key="2">
    <source>
        <dbReference type="ARBA" id="ARBA00022490"/>
    </source>
</evidence>
<dbReference type="GO" id="GO:0000132">
    <property type="term" value="P:establishment of mitotic spindle orientation"/>
    <property type="evidence" value="ECO:0007669"/>
    <property type="project" value="TreeGrafter"/>
</dbReference>
<dbReference type="InterPro" id="IPR052386">
    <property type="entry name" value="GPSM"/>
</dbReference>
<comment type="caution">
    <text evidence="4">The sequence shown here is derived from an EMBL/GenBank/DDBJ whole genome shotgun (WGS) entry which is preliminary data.</text>
</comment>
<dbReference type="InterPro" id="IPR011990">
    <property type="entry name" value="TPR-like_helical_dom_sf"/>
</dbReference>
<dbReference type="GO" id="GO:0001965">
    <property type="term" value="F:G-protein alpha-subunit binding"/>
    <property type="evidence" value="ECO:0007669"/>
    <property type="project" value="TreeGrafter"/>
</dbReference>
<evidence type="ECO:0000256" key="1">
    <source>
        <dbReference type="ARBA" id="ARBA00004496"/>
    </source>
</evidence>
<evidence type="ECO:0000313" key="4">
    <source>
        <dbReference type="EMBL" id="KKN57294.1"/>
    </source>
</evidence>
<name>A0A0F9RRK1_9ZZZZ</name>
<comment type="subcellular location">
    <subcellularLocation>
        <location evidence="1">Cytoplasm</location>
    </subcellularLocation>
</comment>
<organism evidence="4">
    <name type="scientific">marine sediment metagenome</name>
    <dbReference type="NCBI Taxonomy" id="412755"/>
    <lineage>
        <taxon>unclassified sequences</taxon>
        <taxon>metagenomes</taxon>
        <taxon>ecological metagenomes</taxon>
    </lineage>
</organism>
<dbReference type="PROSITE" id="PS50005">
    <property type="entry name" value="TPR"/>
    <property type="match status" value="3"/>
</dbReference>
<dbReference type="SUPFAM" id="SSF48452">
    <property type="entry name" value="TPR-like"/>
    <property type="match status" value="2"/>
</dbReference>
<dbReference type="EMBL" id="LAZR01000810">
    <property type="protein sequence ID" value="KKN57294.1"/>
    <property type="molecule type" value="Genomic_DNA"/>
</dbReference>
<dbReference type="InterPro" id="IPR019734">
    <property type="entry name" value="TPR_rpt"/>
</dbReference>
<dbReference type="Gene3D" id="1.25.40.10">
    <property type="entry name" value="Tetratricopeptide repeat domain"/>
    <property type="match status" value="2"/>
</dbReference>
<dbReference type="SMART" id="SM00028">
    <property type="entry name" value="TPR"/>
    <property type="match status" value="6"/>
</dbReference>
<proteinExistence type="predicted"/>
<dbReference type="GO" id="GO:0005092">
    <property type="term" value="F:GDP-dissociation inhibitor activity"/>
    <property type="evidence" value="ECO:0007669"/>
    <property type="project" value="TreeGrafter"/>
</dbReference>
<dbReference type="PANTHER" id="PTHR45954:SF1">
    <property type="entry name" value="LD33695P"/>
    <property type="match status" value="1"/>
</dbReference>
<keyword evidence="2" id="KW-0963">Cytoplasm</keyword>
<keyword evidence="3" id="KW-0677">Repeat</keyword>